<evidence type="ECO:0000313" key="3">
    <source>
        <dbReference type="Proteomes" id="UP000287188"/>
    </source>
</evidence>
<dbReference type="EMBL" id="BIFS01000002">
    <property type="protein sequence ID" value="GCE23747.1"/>
    <property type="molecule type" value="Genomic_DNA"/>
</dbReference>
<reference evidence="3" key="1">
    <citation type="submission" date="2018-12" db="EMBL/GenBank/DDBJ databases">
        <title>Tengunoibacter tsumagoiensis gen. nov., sp. nov., Dictyobacter kobayashii sp. nov., D. alpinus sp. nov., and D. joshuensis sp. nov. and description of Dictyobacteraceae fam. nov. within the order Ktedonobacterales isolated from Tengu-no-mugimeshi.</title>
        <authorList>
            <person name="Wang C.M."/>
            <person name="Zheng Y."/>
            <person name="Sakai Y."/>
            <person name="Toyoda A."/>
            <person name="Minakuchi Y."/>
            <person name="Abe K."/>
            <person name="Yokota A."/>
            <person name="Yabe S."/>
        </authorList>
    </citation>
    <scope>NUCLEOTIDE SEQUENCE [LARGE SCALE GENOMIC DNA]</scope>
    <source>
        <strain evidence="3">Uno11</strain>
    </source>
</reference>
<evidence type="ECO:0000256" key="1">
    <source>
        <dbReference type="SAM" id="Phobius"/>
    </source>
</evidence>
<keyword evidence="1" id="KW-0812">Transmembrane</keyword>
<sequence>MSTMTYTFAAVPVMLPGNNVKVTFHYIHTTQLTAAPASKATPGAVHKTTTESSHVPLAIANTATNATTGTDGTMTTGAAFNPTLFFLGLFLLAISVVMIWYVMKRAKQNRVDMRNLV</sequence>
<dbReference type="OrthoDB" id="9897441at2"/>
<dbReference type="AlphaFoldDB" id="A0A402AXD4"/>
<keyword evidence="3" id="KW-1185">Reference proteome</keyword>
<evidence type="ECO:0000313" key="2">
    <source>
        <dbReference type="EMBL" id="GCE23747.1"/>
    </source>
</evidence>
<name>A0A402AXD4_9CHLR</name>
<keyword evidence="1" id="KW-0472">Membrane</keyword>
<proteinExistence type="predicted"/>
<protein>
    <submittedName>
        <fullName evidence="2">Uncharacterized protein</fullName>
    </submittedName>
</protein>
<gene>
    <name evidence="2" type="ORF">KDK_75470</name>
</gene>
<accession>A0A402AXD4</accession>
<organism evidence="2 3">
    <name type="scientific">Dictyobacter kobayashii</name>
    <dbReference type="NCBI Taxonomy" id="2014872"/>
    <lineage>
        <taxon>Bacteria</taxon>
        <taxon>Bacillati</taxon>
        <taxon>Chloroflexota</taxon>
        <taxon>Ktedonobacteria</taxon>
        <taxon>Ktedonobacterales</taxon>
        <taxon>Dictyobacteraceae</taxon>
        <taxon>Dictyobacter</taxon>
    </lineage>
</organism>
<feature type="transmembrane region" description="Helical" evidence="1">
    <location>
        <begin position="84"/>
        <end position="103"/>
    </location>
</feature>
<keyword evidence="1" id="KW-1133">Transmembrane helix</keyword>
<comment type="caution">
    <text evidence="2">The sequence shown here is derived from an EMBL/GenBank/DDBJ whole genome shotgun (WGS) entry which is preliminary data.</text>
</comment>
<dbReference type="RefSeq" id="WP_126557117.1">
    <property type="nucleotide sequence ID" value="NZ_BIFS01000002.1"/>
</dbReference>
<dbReference type="Proteomes" id="UP000287188">
    <property type="component" value="Unassembled WGS sequence"/>
</dbReference>